<dbReference type="InterPro" id="IPR015220">
    <property type="entry name" value="Glucodextranase_N"/>
</dbReference>
<dbReference type="PANTHER" id="PTHR31616">
    <property type="entry name" value="TREHALASE"/>
    <property type="match status" value="1"/>
</dbReference>
<dbReference type="InterPro" id="IPR011013">
    <property type="entry name" value="Gal_mutarotase_sf_dom"/>
</dbReference>
<reference evidence="4 5" key="1">
    <citation type="submission" date="2023-07" db="EMBL/GenBank/DDBJ databases">
        <title>Novel Shewanella species isolated from Baltic Sea sediments.</title>
        <authorList>
            <person name="Martin-Rodriguez A.J."/>
        </authorList>
    </citation>
    <scope>NUCLEOTIDE SEQUENCE [LARGE SCALE GENOMIC DNA]</scope>
    <source>
        <strain evidence="4 5">SP2S1-2</strain>
    </source>
</reference>
<name>A0ABU3FZH4_9GAMM</name>
<feature type="compositionally biased region" description="Polar residues" evidence="1">
    <location>
        <begin position="48"/>
        <end position="66"/>
    </location>
</feature>
<gene>
    <name evidence="4" type="ORF">Q4Q50_10810</name>
</gene>
<evidence type="ECO:0000256" key="1">
    <source>
        <dbReference type="SAM" id="MobiDB-lite"/>
    </source>
</evidence>
<feature type="domain" description="Glucodextranase N-terminal" evidence="3">
    <location>
        <begin position="68"/>
        <end position="375"/>
    </location>
</feature>
<dbReference type="InterPro" id="IPR014718">
    <property type="entry name" value="GH-type_carb-bd"/>
</dbReference>
<dbReference type="InterPro" id="IPR008928">
    <property type="entry name" value="6-hairpin_glycosidase_sf"/>
</dbReference>
<dbReference type="InterPro" id="IPR012341">
    <property type="entry name" value="6hp_glycosidase-like_sf"/>
</dbReference>
<feature type="domain" description="GH15-like" evidence="2">
    <location>
        <begin position="393"/>
        <end position="842"/>
    </location>
</feature>
<dbReference type="Gene3D" id="1.50.10.10">
    <property type="match status" value="1"/>
</dbReference>
<feature type="region of interest" description="Disordered" evidence="1">
    <location>
        <begin position="1"/>
        <end position="22"/>
    </location>
</feature>
<accession>A0ABU3FZH4</accession>
<dbReference type="GO" id="GO:0016787">
    <property type="term" value="F:hydrolase activity"/>
    <property type="evidence" value="ECO:0007669"/>
    <property type="project" value="UniProtKB-KW"/>
</dbReference>
<keyword evidence="4" id="KW-0378">Hydrolase</keyword>
<dbReference type="Proteomes" id="UP001249505">
    <property type="component" value="Unassembled WGS sequence"/>
</dbReference>
<dbReference type="Pfam" id="PF00723">
    <property type="entry name" value="Glyco_hydro_15"/>
    <property type="match status" value="1"/>
</dbReference>
<proteinExistence type="predicted"/>
<feature type="compositionally biased region" description="Polar residues" evidence="1">
    <location>
        <begin position="1"/>
        <end position="18"/>
    </location>
</feature>
<keyword evidence="5" id="KW-1185">Reference proteome</keyword>
<dbReference type="PANTHER" id="PTHR31616:SF0">
    <property type="entry name" value="GLUCAN 1,4-ALPHA-GLUCOSIDASE"/>
    <property type="match status" value="1"/>
</dbReference>
<evidence type="ECO:0000259" key="3">
    <source>
        <dbReference type="Pfam" id="PF09137"/>
    </source>
</evidence>
<organism evidence="4 5">
    <name type="scientific">Shewanella scandinavica</name>
    <dbReference type="NCBI Taxonomy" id="3063538"/>
    <lineage>
        <taxon>Bacteria</taxon>
        <taxon>Pseudomonadati</taxon>
        <taxon>Pseudomonadota</taxon>
        <taxon>Gammaproteobacteria</taxon>
        <taxon>Alteromonadales</taxon>
        <taxon>Shewanellaceae</taxon>
        <taxon>Shewanella</taxon>
    </lineage>
</organism>
<dbReference type="SUPFAM" id="SSF48208">
    <property type="entry name" value="Six-hairpin glycosidases"/>
    <property type="match status" value="1"/>
</dbReference>
<dbReference type="CDD" id="cd07430">
    <property type="entry name" value="GH15_N"/>
    <property type="match status" value="1"/>
</dbReference>
<dbReference type="EMBL" id="JAUOES010000010">
    <property type="protein sequence ID" value="MDT3280777.1"/>
    <property type="molecule type" value="Genomic_DNA"/>
</dbReference>
<dbReference type="InterPro" id="IPR011613">
    <property type="entry name" value="GH15-like"/>
</dbReference>
<dbReference type="SUPFAM" id="SSF74650">
    <property type="entry name" value="Galactose mutarotase-like"/>
    <property type="match status" value="1"/>
</dbReference>
<evidence type="ECO:0000313" key="4">
    <source>
        <dbReference type="EMBL" id="MDT3280777.1"/>
    </source>
</evidence>
<sequence length="862" mass="93644">MESSPTPQQDLHTSQTRHAQTLTRRSRLALAVAASLLGTIGFTACSPTSNSATPSMSGNAASNVQQVAPGAPGKAPTWAFSGKTGIGTSYEPYTQGQYQDAKQNPISRVWFSLAQGILTETMYGLIHNAQLKELQFVVTGNGFVDTEKDNTISSIEYLDTEANGRPQSLAYKIINKDVEGKYQIEKHIFTDPDRDTLMMRITFTAFEDGITPHLYVNPHIDNAGANDIGRIDTHTDNHANTHANTHASNQALVAYTAAKDSSVMTVKSDLNFVQATTGFVGVSDGLADLADNGKLDTHYQTTSTQDKSTVGNIAFTASYPTLIKAKPVTFNLAIGFGKDEAQSLANADATLTAGYDAVLSAYKGDATHVGWHDYLSSLPAITNMANNTTDNGKLLYTSAMVLKAQEDKTYAGALIASLSNPWGDTVSAAVPSTGYKAVWPRDFYQCAMAFLAMGDTQTPKVAFEYLKKVQVTEKTPGFTGTPGWFLQKTHVDGQIEWVGVQLDQTAMPIMLGWKLWQAGVLTPDEISHWYQEMLKGAADFLISGGEVNLDWNHTQITPPKTQQERWEEQAGYSPSTTAAVIAGLVAASEIAKEAKDITSSARYLAAAKDLSNSLEKHLVTTQGLLKNSAGVSAPYYLRLSPNGEPNTSDTLAANNGKQGLDQRQILDGGFLELVRYGVRGATDKLINQSLQLIDNTELDSNLRLKYEFTAKDGSKIPGFRRYGNDGYGEDTVTGKNYAESGSNSADQRGRVWPFFTGERGHFELALAQEKGELTGNYAQQTKQQLINTYVQGMETFANAGMMLPEQAWDGVGDATRYHYQLGQGTNSATPLAWTHAEYIKLVRSMTDGQVWDNYPIVPAALK</sequence>
<dbReference type="Pfam" id="PF09137">
    <property type="entry name" value="Glucodextran_N"/>
    <property type="match status" value="1"/>
</dbReference>
<evidence type="ECO:0000313" key="5">
    <source>
        <dbReference type="Proteomes" id="UP001249505"/>
    </source>
</evidence>
<evidence type="ECO:0000259" key="2">
    <source>
        <dbReference type="Pfam" id="PF00723"/>
    </source>
</evidence>
<protein>
    <submittedName>
        <fullName evidence="4">Glycoside hydrolase family 15 protein</fullName>
    </submittedName>
</protein>
<dbReference type="RefSeq" id="WP_311899277.1">
    <property type="nucleotide sequence ID" value="NZ_JAUOES010000010.1"/>
</dbReference>
<dbReference type="Gene3D" id="2.70.98.10">
    <property type="match status" value="1"/>
</dbReference>
<feature type="region of interest" description="Disordered" evidence="1">
    <location>
        <begin position="48"/>
        <end position="76"/>
    </location>
</feature>
<comment type="caution">
    <text evidence="4">The sequence shown here is derived from an EMBL/GenBank/DDBJ whole genome shotgun (WGS) entry which is preliminary data.</text>
</comment>